<dbReference type="Gene3D" id="3.10.310.10">
    <property type="entry name" value="Diaminopimelate Epimerase, Chain A, domain 1"/>
    <property type="match status" value="2"/>
</dbReference>
<protein>
    <submittedName>
        <fullName evidence="3">2-Methylaconitate cis-trans-isomerase PrpF (2-methyl citrate pathway)</fullName>
    </submittedName>
</protein>
<dbReference type="Proteomes" id="UP000240424">
    <property type="component" value="Unassembled WGS sequence"/>
</dbReference>
<dbReference type="Pfam" id="PF04303">
    <property type="entry name" value="PrpF"/>
    <property type="match status" value="1"/>
</dbReference>
<dbReference type="AlphaFoldDB" id="A0A2U3PGR3"/>
<dbReference type="PANTHER" id="PTHR43709">
    <property type="entry name" value="ACONITATE ISOMERASE-RELATED"/>
    <property type="match status" value="1"/>
</dbReference>
<dbReference type="PANTHER" id="PTHR43709:SF3">
    <property type="entry name" value="ISOMERASE YBHH-RELATED"/>
    <property type="match status" value="1"/>
</dbReference>
<dbReference type="GO" id="GO:0016853">
    <property type="term" value="F:isomerase activity"/>
    <property type="evidence" value="ECO:0007669"/>
    <property type="project" value="UniProtKB-KW"/>
</dbReference>
<proteinExistence type="inferred from homology"/>
<organism evidence="3 4">
    <name type="scientific">Mycobacterium numidiamassiliense</name>
    <dbReference type="NCBI Taxonomy" id="1841861"/>
    <lineage>
        <taxon>Bacteria</taxon>
        <taxon>Bacillati</taxon>
        <taxon>Actinomycetota</taxon>
        <taxon>Actinomycetes</taxon>
        <taxon>Mycobacteriales</taxon>
        <taxon>Mycobacteriaceae</taxon>
        <taxon>Mycobacterium</taxon>
    </lineage>
</organism>
<dbReference type="SUPFAM" id="SSF54506">
    <property type="entry name" value="Diaminopimelate epimerase-like"/>
    <property type="match status" value="2"/>
</dbReference>
<name>A0A2U3PGR3_9MYCO</name>
<reference evidence="3 4" key="1">
    <citation type="submission" date="2017-01" db="EMBL/GenBank/DDBJ databases">
        <authorList>
            <consortium name="Urmite Genomes"/>
        </authorList>
    </citation>
    <scope>NUCLEOTIDE SEQUENCE [LARGE SCALE GENOMIC DNA]</scope>
    <source>
        <strain evidence="3 4">AB215</strain>
    </source>
</reference>
<dbReference type="OrthoDB" id="9779763at2"/>
<accession>A0A2U3PGR3</accession>
<evidence type="ECO:0000313" key="4">
    <source>
        <dbReference type="Proteomes" id="UP000240424"/>
    </source>
</evidence>
<evidence type="ECO:0000313" key="3">
    <source>
        <dbReference type="EMBL" id="SPM42909.1"/>
    </source>
</evidence>
<evidence type="ECO:0000256" key="1">
    <source>
        <dbReference type="ARBA" id="ARBA00007673"/>
    </source>
</evidence>
<dbReference type="InterPro" id="IPR007400">
    <property type="entry name" value="PrpF-like"/>
</dbReference>
<sequence>MISLRTMMMRGGTCSGMYLLKSDLDETGLEPDVLLSVILGSLDRRQTDQFGGDGSTTTKVAIVGPSTRPDCDVDYLFAQVDLTTLWVDWTLTCGNLLAGVAPFAIERGLVAPADPYTMVRVHLVNTGATVMVSVGTPGACLRYDADCQIGGVPQRASPIDLVFSNFCGGRTGQLFPTGSPVDLIGAVEITAIDAGVCAIIAEASAFGITGHESPRQLNSDTGLLDRLARLRLRAALAMGLGDARGYVLPKVLLVSESECGDIRSRYFVPDRCHTAHAVSAAICLATASVVPDTVAGRLIGRPSGARPIVVEHPTGTTMIDITRAGDSDLGIWAAVRSTAQKLFDGYVFADMSREPCLIGAVGAGVT</sequence>
<keyword evidence="4" id="KW-1185">Reference proteome</keyword>
<evidence type="ECO:0000256" key="2">
    <source>
        <dbReference type="ARBA" id="ARBA00023235"/>
    </source>
</evidence>
<dbReference type="RefSeq" id="WP_077081266.1">
    <property type="nucleotide sequence ID" value="NZ_FUEZ01000004.1"/>
</dbReference>
<gene>
    <name evidence="3" type="ORF">MNAB215_5130</name>
</gene>
<comment type="similarity">
    <text evidence="1">Belongs to the PrpF family.</text>
</comment>
<keyword evidence="2 3" id="KW-0413">Isomerase</keyword>
<dbReference type="EMBL" id="FUEZ01000004">
    <property type="protein sequence ID" value="SPM42909.1"/>
    <property type="molecule type" value="Genomic_DNA"/>
</dbReference>
<dbReference type="STRING" id="1841861.GCA_900157365_03450"/>